<dbReference type="SUPFAM" id="SSF56235">
    <property type="entry name" value="N-terminal nucleophile aminohydrolases (Ntn hydrolases)"/>
    <property type="match status" value="1"/>
</dbReference>
<protein>
    <submittedName>
        <fullName evidence="3">Proteasome subunit beta type</fullName>
    </submittedName>
</protein>
<dbReference type="InterPro" id="IPR029055">
    <property type="entry name" value="Ntn_hydrolases_N"/>
</dbReference>
<dbReference type="EMBL" id="BKCP01006549">
    <property type="protein sequence ID" value="GER43311.1"/>
    <property type="molecule type" value="Genomic_DNA"/>
</dbReference>
<dbReference type="GO" id="GO:0005839">
    <property type="term" value="C:proteasome core complex"/>
    <property type="evidence" value="ECO:0007669"/>
    <property type="project" value="InterPro"/>
</dbReference>
<accession>A0A5A7QHH1</accession>
<dbReference type="AlphaFoldDB" id="A0A5A7QHH1"/>
<dbReference type="OrthoDB" id="1814698at2759"/>
<sequence length="310" mass="34303">MAIFLLFLLFQFADFFCFCSSDLDPLKARIMIHQPLVPAVVTTPVVDCGAPASWTTDDDHLSLPDAEDLRDAKKPRLVPHLPEEDEEPPFPKRDKGTTTLGIIYKEGVMVGSDHSNASNDGSEFVDNVIDLDSHMLVSVSGVGEPKSFLRNMKEQFQALKGRKSISEVSEWVANHLSSHCDKDPSAKMLIAAWDNEIKRPALVAVNFEGERFRKVLLAGTGAGSNFVRGLYERRFQKMGCAEASENAEELISFTVSSLARSALIGDDNAEYGGYVTGYYVGAEGVKRTFRDVPVGVQYFFEAIGAKFYIW</sequence>
<reference evidence="4" key="1">
    <citation type="journal article" date="2019" name="Curr. Biol.">
        <title>Genome Sequence of Striga asiatica Provides Insight into the Evolution of Plant Parasitism.</title>
        <authorList>
            <person name="Yoshida S."/>
            <person name="Kim S."/>
            <person name="Wafula E.K."/>
            <person name="Tanskanen J."/>
            <person name="Kim Y.M."/>
            <person name="Honaas L."/>
            <person name="Yang Z."/>
            <person name="Spallek T."/>
            <person name="Conn C.E."/>
            <person name="Ichihashi Y."/>
            <person name="Cheong K."/>
            <person name="Cui S."/>
            <person name="Der J.P."/>
            <person name="Gundlach H."/>
            <person name="Jiao Y."/>
            <person name="Hori C."/>
            <person name="Ishida J.K."/>
            <person name="Kasahara H."/>
            <person name="Kiba T."/>
            <person name="Kim M.S."/>
            <person name="Koo N."/>
            <person name="Laohavisit A."/>
            <person name="Lee Y.H."/>
            <person name="Lumba S."/>
            <person name="McCourt P."/>
            <person name="Mortimer J.C."/>
            <person name="Mutuku J.M."/>
            <person name="Nomura T."/>
            <person name="Sasaki-Sekimoto Y."/>
            <person name="Seto Y."/>
            <person name="Wang Y."/>
            <person name="Wakatake T."/>
            <person name="Sakakibara H."/>
            <person name="Demura T."/>
            <person name="Yamaguchi S."/>
            <person name="Yoneyama K."/>
            <person name="Manabe R.I."/>
            <person name="Nelson D.C."/>
            <person name="Schulman A.H."/>
            <person name="Timko M.P."/>
            <person name="dePamphilis C.W."/>
            <person name="Choi D."/>
            <person name="Shirasu K."/>
        </authorList>
    </citation>
    <scope>NUCLEOTIDE SEQUENCE [LARGE SCALE GENOMIC DNA]</scope>
    <source>
        <strain evidence="4">cv. UVA1</strain>
    </source>
</reference>
<dbReference type="InterPro" id="IPR050115">
    <property type="entry name" value="Proteasome_alpha"/>
</dbReference>
<evidence type="ECO:0000256" key="1">
    <source>
        <dbReference type="ARBA" id="ARBA00022942"/>
    </source>
</evidence>
<dbReference type="GO" id="GO:0051603">
    <property type="term" value="P:proteolysis involved in protein catabolic process"/>
    <property type="evidence" value="ECO:0007669"/>
    <property type="project" value="InterPro"/>
</dbReference>
<comment type="caution">
    <text evidence="3">The sequence shown here is derived from an EMBL/GenBank/DDBJ whole genome shotgun (WGS) entry which is preliminary data.</text>
</comment>
<evidence type="ECO:0000313" key="4">
    <source>
        <dbReference type="Proteomes" id="UP000325081"/>
    </source>
</evidence>
<name>A0A5A7QHH1_STRAF</name>
<dbReference type="Gene3D" id="3.60.20.10">
    <property type="entry name" value="Glutamine Phosphoribosylpyrophosphate, subunit 1, domain 1"/>
    <property type="match status" value="1"/>
</dbReference>
<keyword evidence="2" id="KW-0732">Signal</keyword>
<keyword evidence="1 3" id="KW-0647">Proteasome</keyword>
<dbReference type="InterPro" id="IPR001353">
    <property type="entry name" value="Proteasome_sua/b"/>
</dbReference>
<gene>
    <name evidence="3" type="ORF">STAS_20146</name>
</gene>
<dbReference type="Proteomes" id="UP000325081">
    <property type="component" value="Unassembled WGS sequence"/>
</dbReference>
<feature type="chain" id="PRO_5022678163" evidence="2">
    <location>
        <begin position="16"/>
        <end position="310"/>
    </location>
</feature>
<organism evidence="3 4">
    <name type="scientific">Striga asiatica</name>
    <name type="common">Asiatic witchweed</name>
    <name type="synonym">Buchnera asiatica</name>
    <dbReference type="NCBI Taxonomy" id="4170"/>
    <lineage>
        <taxon>Eukaryota</taxon>
        <taxon>Viridiplantae</taxon>
        <taxon>Streptophyta</taxon>
        <taxon>Embryophyta</taxon>
        <taxon>Tracheophyta</taxon>
        <taxon>Spermatophyta</taxon>
        <taxon>Magnoliopsida</taxon>
        <taxon>eudicotyledons</taxon>
        <taxon>Gunneridae</taxon>
        <taxon>Pentapetalae</taxon>
        <taxon>asterids</taxon>
        <taxon>lamiids</taxon>
        <taxon>Lamiales</taxon>
        <taxon>Orobanchaceae</taxon>
        <taxon>Buchnereae</taxon>
        <taxon>Striga</taxon>
    </lineage>
</organism>
<keyword evidence="4" id="KW-1185">Reference proteome</keyword>
<evidence type="ECO:0000256" key="2">
    <source>
        <dbReference type="SAM" id="SignalP"/>
    </source>
</evidence>
<dbReference type="Pfam" id="PF00227">
    <property type="entry name" value="Proteasome"/>
    <property type="match status" value="1"/>
</dbReference>
<dbReference type="PANTHER" id="PTHR11599">
    <property type="entry name" value="PROTEASOME SUBUNIT ALPHA/BETA"/>
    <property type="match status" value="1"/>
</dbReference>
<evidence type="ECO:0000313" key="3">
    <source>
        <dbReference type="EMBL" id="GER43311.1"/>
    </source>
</evidence>
<proteinExistence type="predicted"/>
<feature type="signal peptide" evidence="2">
    <location>
        <begin position="1"/>
        <end position="15"/>
    </location>
</feature>